<keyword evidence="1" id="KW-0812">Transmembrane</keyword>
<dbReference type="Proteomes" id="UP001374584">
    <property type="component" value="Unassembled WGS sequence"/>
</dbReference>
<evidence type="ECO:0000256" key="1">
    <source>
        <dbReference type="SAM" id="Phobius"/>
    </source>
</evidence>
<dbReference type="AlphaFoldDB" id="A0AAN9M341"/>
<proteinExistence type="predicted"/>
<keyword evidence="1" id="KW-0472">Membrane</keyword>
<name>A0AAN9M341_PHACN</name>
<accession>A0AAN9M341</accession>
<feature type="transmembrane region" description="Helical" evidence="1">
    <location>
        <begin position="49"/>
        <end position="67"/>
    </location>
</feature>
<evidence type="ECO:0000313" key="3">
    <source>
        <dbReference type="Proteomes" id="UP001374584"/>
    </source>
</evidence>
<organism evidence="2 3">
    <name type="scientific">Phaseolus coccineus</name>
    <name type="common">Scarlet runner bean</name>
    <name type="synonym">Phaseolus multiflorus</name>
    <dbReference type="NCBI Taxonomy" id="3886"/>
    <lineage>
        <taxon>Eukaryota</taxon>
        <taxon>Viridiplantae</taxon>
        <taxon>Streptophyta</taxon>
        <taxon>Embryophyta</taxon>
        <taxon>Tracheophyta</taxon>
        <taxon>Spermatophyta</taxon>
        <taxon>Magnoliopsida</taxon>
        <taxon>eudicotyledons</taxon>
        <taxon>Gunneridae</taxon>
        <taxon>Pentapetalae</taxon>
        <taxon>rosids</taxon>
        <taxon>fabids</taxon>
        <taxon>Fabales</taxon>
        <taxon>Fabaceae</taxon>
        <taxon>Papilionoideae</taxon>
        <taxon>50 kb inversion clade</taxon>
        <taxon>NPAAA clade</taxon>
        <taxon>indigoferoid/millettioid clade</taxon>
        <taxon>Phaseoleae</taxon>
        <taxon>Phaseolus</taxon>
    </lineage>
</organism>
<dbReference type="EMBL" id="JAYMYR010000008">
    <property type="protein sequence ID" value="KAK7347350.1"/>
    <property type="molecule type" value="Genomic_DNA"/>
</dbReference>
<protein>
    <submittedName>
        <fullName evidence="2">Uncharacterized protein</fullName>
    </submittedName>
</protein>
<feature type="transmembrane region" description="Helical" evidence="1">
    <location>
        <begin position="12"/>
        <end position="29"/>
    </location>
</feature>
<keyword evidence="1" id="KW-1133">Transmembrane helix</keyword>
<keyword evidence="3" id="KW-1185">Reference proteome</keyword>
<sequence length="74" mass="9074">MWFIIHFSDFWKYALNFVIHMFMIFHHDISDSSNILPQLGRRMNSLHSIRFFIQCHNTVLLLLILLFKNLYFRA</sequence>
<evidence type="ECO:0000313" key="2">
    <source>
        <dbReference type="EMBL" id="KAK7347350.1"/>
    </source>
</evidence>
<reference evidence="2 3" key="1">
    <citation type="submission" date="2024-01" db="EMBL/GenBank/DDBJ databases">
        <title>The genomes of 5 underutilized Papilionoideae crops provide insights into root nodulation and disease resistanc.</title>
        <authorList>
            <person name="Jiang F."/>
        </authorList>
    </citation>
    <scope>NUCLEOTIDE SEQUENCE [LARGE SCALE GENOMIC DNA]</scope>
    <source>
        <strain evidence="2">JINMINGXINNONG_FW02</strain>
        <tissue evidence="2">Leaves</tissue>
    </source>
</reference>
<comment type="caution">
    <text evidence="2">The sequence shown here is derived from an EMBL/GenBank/DDBJ whole genome shotgun (WGS) entry which is preliminary data.</text>
</comment>
<gene>
    <name evidence="2" type="ORF">VNO80_21880</name>
</gene>